<dbReference type="Pfam" id="PF22483">
    <property type="entry name" value="Mu-transpos_C_2"/>
    <property type="match status" value="1"/>
</dbReference>
<dbReference type="PANTHER" id="PTHR35004:SF7">
    <property type="entry name" value="INTEGRASE PROTEIN"/>
    <property type="match status" value="1"/>
</dbReference>
<dbReference type="InterPro" id="IPR054353">
    <property type="entry name" value="IstA-like_C"/>
</dbReference>
<sequence length="462" mass="51993">MLTFSVPPGYRRSQPVRRPKLDPFVGVIDAILEADKTVPRKQKHTSKRVFERLRDEHGFSGGITIVKDYIFAAKQRQREMFVPLVHPPGHAQADFGEALAVIGGVERKIHFLVMELAHSDACFLKAYPAETTEAFCDAHVSAFDFFGGVPVSILYDNTRIAVARILGDGTRKRTRVFSELVSHYLFTDRFGRPGKGNDKGKVEGMVGYTRRNFMVPRPRFISFDDLNTHLADQCRKRMGDRLRGHKDTTGERFLADAAQLRPLPAVPYDACDKQSVRVSSLSLVRYRGNDYSVPTAYGHQQVLERGYVHDVVIASGTQVIARHPRSWEKEDYIFDPLHYLALIEQKTNALDQAAPLADWDLPDAFTTLRRLLEARMGKAGKREFVQILRLLETFLVADVEAGIDSALERGTIGFDAVKHLVLCRIERRPPRLDMSVYPYLPKAHVAATSAGDYLALLTAGRS</sequence>
<evidence type="ECO:0000256" key="1">
    <source>
        <dbReference type="ARBA" id="ARBA00009277"/>
    </source>
</evidence>
<dbReference type="NCBIfam" id="NF033546">
    <property type="entry name" value="transpos_IS21"/>
    <property type="match status" value="1"/>
</dbReference>
<dbReference type="InterPro" id="IPR001584">
    <property type="entry name" value="Integrase_cat-core"/>
</dbReference>
<dbReference type="Gene3D" id="3.30.420.10">
    <property type="entry name" value="Ribonuclease H-like superfamily/Ribonuclease H"/>
    <property type="match status" value="1"/>
</dbReference>
<dbReference type="EMBL" id="ARYL01000035">
    <property type="protein sequence ID" value="KDA01131.1"/>
    <property type="molecule type" value="Genomic_DNA"/>
</dbReference>
<protein>
    <submittedName>
        <fullName evidence="3">IS20 family transposase IstA-like protein</fullName>
    </submittedName>
</protein>
<dbReference type="PROSITE" id="PS50994">
    <property type="entry name" value="INTEGRASE"/>
    <property type="match status" value="1"/>
</dbReference>
<name>A0A059G2U2_9PROT</name>
<dbReference type="Proteomes" id="UP000024942">
    <property type="component" value="Unassembled WGS sequence"/>
</dbReference>
<dbReference type="GO" id="GO:0003676">
    <property type="term" value="F:nucleic acid binding"/>
    <property type="evidence" value="ECO:0007669"/>
    <property type="project" value="InterPro"/>
</dbReference>
<dbReference type="STRING" id="1280953.HOC_17030"/>
<accession>A0A059G2U2</accession>
<dbReference type="PANTHER" id="PTHR35004">
    <property type="entry name" value="TRANSPOSASE RV3428C-RELATED"/>
    <property type="match status" value="1"/>
</dbReference>
<dbReference type="InterPro" id="IPR036397">
    <property type="entry name" value="RNaseH_sf"/>
</dbReference>
<gene>
    <name evidence="3" type="ORF">HOC_17030</name>
</gene>
<feature type="domain" description="Integrase catalytic" evidence="2">
    <location>
        <begin position="84"/>
        <end position="213"/>
    </location>
</feature>
<dbReference type="PATRIC" id="fig|1280953.3.peg.3412"/>
<dbReference type="InterPro" id="IPR012337">
    <property type="entry name" value="RNaseH-like_sf"/>
</dbReference>
<dbReference type="AlphaFoldDB" id="A0A059G2U2"/>
<keyword evidence="4" id="KW-1185">Reference proteome</keyword>
<dbReference type="eggNOG" id="COG4584">
    <property type="taxonomic scope" value="Bacteria"/>
</dbReference>
<reference evidence="3 4" key="1">
    <citation type="journal article" date="2014" name="Antonie Van Leeuwenhoek">
        <title>Hyphomonas beringensis sp. nov. and Hyphomonas chukchiensis sp. nov., isolated from surface seawater of the Bering Sea and Chukchi Sea.</title>
        <authorList>
            <person name="Li C."/>
            <person name="Lai Q."/>
            <person name="Li G."/>
            <person name="Dong C."/>
            <person name="Wang J."/>
            <person name="Liao Y."/>
            <person name="Shao Z."/>
        </authorList>
    </citation>
    <scope>NUCLEOTIDE SEQUENCE [LARGE SCALE GENOMIC DNA]</scope>
    <source>
        <strain evidence="3 4">SCH89</strain>
    </source>
</reference>
<comment type="caution">
    <text evidence="3">The sequence shown here is derived from an EMBL/GenBank/DDBJ whole genome shotgun (WGS) entry which is preliminary data.</text>
</comment>
<organism evidence="3 4">
    <name type="scientific">Hyphomonas oceanitis SCH89</name>
    <dbReference type="NCBI Taxonomy" id="1280953"/>
    <lineage>
        <taxon>Bacteria</taxon>
        <taxon>Pseudomonadati</taxon>
        <taxon>Pseudomonadota</taxon>
        <taxon>Alphaproteobacteria</taxon>
        <taxon>Hyphomonadales</taxon>
        <taxon>Hyphomonadaceae</taxon>
        <taxon>Hyphomonas</taxon>
    </lineage>
</organism>
<evidence type="ECO:0000313" key="4">
    <source>
        <dbReference type="Proteomes" id="UP000024942"/>
    </source>
</evidence>
<dbReference type="GO" id="GO:0015074">
    <property type="term" value="P:DNA integration"/>
    <property type="evidence" value="ECO:0007669"/>
    <property type="project" value="InterPro"/>
</dbReference>
<proteinExistence type="inferred from homology"/>
<evidence type="ECO:0000313" key="3">
    <source>
        <dbReference type="EMBL" id="KDA01131.1"/>
    </source>
</evidence>
<evidence type="ECO:0000259" key="2">
    <source>
        <dbReference type="PROSITE" id="PS50994"/>
    </source>
</evidence>
<dbReference type="SUPFAM" id="SSF53098">
    <property type="entry name" value="Ribonuclease H-like"/>
    <property type="match status" value="1"/>
</dbReference>
<comment type="similarity">
    <text evidence="1">Belongs to the transposase IS21/IS408/IS1162 family.</text>
</comment>